<dbReference type="EMBL" id="CP029822">
    <property type="protein sequence ID" value="AZS49568.1"/>
    <property type="molecule type" value="Genomic_DNA"/>
</dbReference>
<sequence>MTVDFIMLRIAIYGSECTGKTTLAQYLADHYATLWVPEYSRDYAENKPLLDISDVMPIIRGQIAHEEEAVRVARKRGLPLVICDTIPLSSIAYSLYYNHAVLEEAKVLAKRPYDLYLLTDTDVPWQADGIRGQNVDRTTMHQLFCQQLLENQLPYTLLTSIQAERFTMATQTIDRQLQHKAHDSY</sequence>
<reference evidence="3" key="1">
    <citation type="submission" date="2018-06" db="EMBL/GenBank/DDBJ databases">
        <title>Complete genome of Pseudomonas insecticola strain QZS01.</title>
        <authorList>
            <person name="Wang J."/>
            <person name="Su Q."/>
        </authorList>
    </citation>
    <scope>NUCLEOTIDE SEQUENCE [LARGE SCALE GENOMIC DNA]</scope>
    <source>
        <strain evidence="3">QZS01</strain>
    </source>
</reference>
<protein>
    <recommendedName>
        <fullName evidence="1">NadR/Ttd14 AAA domain-containing protein</fullName>
    </recommendedName>
</protein>
<name>A0A3S9XB94_9GAMM</name>
<dbReference type="SUPFAM" id="SSF52540">
    <property type="entry name" value="P-loop containing nucleoside triphosphate hydrolases"/>
    <property type="match status" value="1"/>
</dbReference>
<dbReference type="InterPro" id="IPR038727">
    <property type="entry name" value="NadR/Ttd14_AAA_dom"/>
</dbReference>
<organism evidence="2 3">
    <name type="scientific">Entomomonas moraniae</name>
    <dbReference type="NCBI Taxonomy" id="2213226"/>
    <lineage>
        <taxon>Bacteria</taxon>
        <taxon>Pseudomonadati</taxon>
        <taxon>Pseudomonadota</taxon>
        <taxon>Gammaproteobacteria</taxon>
        <taxon>Pseudomonadales</taxon>
        <taxon>Pseudomonadaceae</taxon>
        <taxon>Entomomonas</taxon>
    </lineage>
</organism>
<dbReference type="Pfam" id="PF13521">
    <property type="entry name" value="AAA_28"/>
    <property type="match status" value="1"/>
</dbReference>
<dbReference type="KEGG" id="emo:DM558_01695"/>
<keyword evidence="3" id="KW-1185">Reference proteome</keyword>
<dbReference type="Proteomes" id="UP000273143">
    <property type="component" value="Chromosome"/>
</dbReference>
<evidence type="ECO:0000259" key="1">
    <source>
        <dbReference type="Pfam" id="PF13521"/>
    </source>
</evidence>
<evidence type="ECO:0000313" key="3">
    <source>
        <dbReference type="Proteomes" id="UP000273143"/>
    </source>
</evidence>
<dbReference type="AlphaFoldDB" id="A0A3S9XB94"/>
<proteinExistence type="predicted"/>
<dbReference type="PANTHER" id="PTHR37512">
    <property type="entry name" value="TRIFUNCTIONAL NAD BIOSYNTHESIS/REGULATOR PROTEIN NADR"/>
    <property type="match status" value="1"/>
</dbReference>
<feature type="domain" description="NadR/Ttd14 AAA" evidence="1">
    <location>
        <begin position="9"/>
        <end position="159"/>
    </location>
</feature>
<dbReference type="PANTHER" id="PTHR37512:SF1">
    <property type="entry name" value="NADR_TTD14 AAA DOMAIN-CONTAINING PROTEIN"/>
    <property type="match status" value="1"/>
</dbReference>
<dbReference type="InterPro" id="IPR052735">
    <property type="entry name" value="NAD_biosynth-regulator"/>
</dbReference>
<accession>A0A3S9XB94</accession>
<dbReference type="InterPro" id="IPR027417">
    <property type="entry name" value="P-loop_NTPase"/>
</dbReference>
<gene>
    <name evidence="2" type="ORF">DM558_01695</name>
</gene>
<dbReference type="Gene3D" id="3.40.50.300">
    <property type="entry name" value="P-loop containing nucleotide triphosphate hydrolases"/>
    <property type="match status" value="1"/>
</dbReference>
<evidence type="ECO:0000313" key="2">
    <source>
        <dbReference type="EMBL" id="AZS49568.1"/>
    </source>
</evidence>